<organism evidence="2">
    <name type="scientific">bioreactor metagenome</name>
    <dbReference type="NCBI Taxonomy" id="1076179"/>
    <lineage>
        <taxon>unclassified sequences</taxon>
        <taxon>metagenomes</taxon>
        <taxon>ecological metagenomes</taxon>
    </lineage>
</organism>
<dbReference type="InterPro" id="IPR023753">
    <property type="entry name" value="FAD/NAD-binding_dom"/>
</dbReference>
<dbReference type="EC" id="1.4.1.13" evidence="2"/>
<proteinExistence type="predicted"/>
<evidence type="ECO:0000313" key="2">
    <source>
        <dbReference type="EMBL" id="MPN55906.1"/>
    </source>
</evidence>
<dbReference type="SUPFAM" id="SSF51971">
    <property type="entry name" value="Nucleotide-binding domain"/>
    <property type="match status" value="1"/>
</dbReference>
<dbReference type="InterPro" id="IPR036188">
    <property type="entry name" value="FAD/NAD-bd_sf"/>
</dbReference>
<dbReference type="EMBL" id="VSSQ01125654">
    <property type="protein sequence ID" value="MPN55906.1"/>
    <property type="molecule type" value="Genomic_DNA"/>
</dbReference>
<sequence length="126" mass="13520">MYISIGAHTHKEIGIEGEYSRGVISAVEMLRSIGDNTMPDFKDKAVVVIGGGNVAMDVARTAKRLGAAEVNIVYRRRRDDMTALPDEIEGAIAEGCQLLQLKAPSRIQAGKAGDVEALWVKPQIAG</sequence>
<accession>A0A645IXL4</accession>
<feature type="domain" description="FAD/NAD(P)-binding" evidence="1">
    <location>
        <begin position="4"/>
        <end position="92"/>
    </location>
</feature>
<comment type="caution">
    <text evidence="2">The sequence shown here is derived from an EMBL/GenBank/DDBJ whole genome shotgun (WGS) entry which is preliminary data.</text>
</comment>
<reference evidence="2" key="1">
    <citation type="submission" date="2019-08" db="EMBL/GenBank/DDBJ databases">
        <authorList>
            <person name="Kucharzyk K."/>
            <person name="Murdoch R.W."/>
            <person name="Higgins S."/>
            <person name="Loffler F."/>
        </authorList>
    </citation>
    <scope>NUCLEOTIDE SEQUENCE</scope>
</reference>
<protein>
    <submittedName>
        <fullName evidence="2">Glutamate synthase [NADPH] small chain</fullName>
        <ecNumber evidence="2">1.4.1.13</ecNumber>
    </submittedName>
</protein>
<dbReference type="PANTHER" id="PTHR42783:SF3">
    <property type="entry name" value="GLUTAMATE SYNTHASE [NADPH] SMALL CHAIN-RELATED"/>
    <property type="match status" value="1"/>
</dbReference>
<keyword evidence="2" id="KW-0560">Oxidoreductase</keyword>
<evidence type="ECO:0000259" key="1">
    <source>
        <dbReference type="Pfam" id="PF07992"/>
    </source>
</evidence>
<gene>
    <name evidence="2" type="primary">gltD_40</name>
    <name evidence="2" type="ORF">SDC9_203590</name>
</gene>
<name>A0A645IXL4_9ZZZZ</name>
<dbReference type="AlphaFoldDB" id="A0A645IXL4"/>
<dbReference type="Gene3D" id="3.50.50.60">
    <property type="entry name" value="FAD/NAD(P)-binding domain"/>
    <property type="match status" value="1"/>
</dbReference>
<dbReference type="GO" id="GO:0004355">
    <property type="term" value="F:glutamate synthase (NADPH) activity"/>
    <property type="evidence" value="ECO:0007669"/>
    <property type="project" value="UniProtKB-EC"/>
</dbReference>
<dbReference type="PANTHER" id="PTHR42783">
    <property type="entry name" value="GLUTAMATE SYNTHASE [NADPH] SMALL CHAIN"/>
    <property type="match status" value="1"/>
</dbReference>
<dbReference type="Pfam" id="PF07992">
    <property type="entry name" value="Pyr_redox_2"/>
    <property type="match status" value="1"/>
</dbReference>